<evidence type="ECO:0000313" key="3">
    <source>
        <dbReference type="Proteomes" id="UP001501455"/>
    </source>
</evidence>
<name>A0ABP6U237_9ACTN</name>
<keyword evidence="1" id="KW-0812">Transmembrane</keyword>
<accession>A0ABP6U237</accession>
<dbReference type="Proteomes" id="UP001501455">
    <property type="component" value="Unassembled WGS sequence"/>
</dbReference>
<keyword evidence="3" id="KW-1185">Reference proteome</keyword>
<keyword evidence="1" id="KW-0472">Membrane</keyword>
<organism evidence="2 3">
    <name type="scientific">Streptomyces prasinosporus</name>
    <dbReference type="NCBI Taxonomy" id="68256"/>
    <lineage>
        <taxon>Bacteria</taxon>
        <taxon>Bacillati</taxon>
        <taxon>Actinomycetota</taxon>
        <taxon>Actinomycetes</taxon>
        <taxon>Kitasatosporales</taxon>
        <taxon>Streptomycetaceae</taxon>
        <taxon>Streptomyces</taxon>
        <taxon>Streptomyces albogriseolus group</taxon>
    </lineage>
</organism>
<comment type="caution">
    <text evidence="2">The sequence shown here is derived from an EMBL/GenBank/DDBJ whole genome shotgun (WGS) entry which is preliminary data.</text>
</comment>
<feature type="transmembrane region" description="Helical" evidence="1">
    <location>
        <begin position="31"/>
        <end position="51"/>
    </location>
</feature>
<proteinExistence type="predicted"/>
<evidence type="ECO:0000256" key="1">
    <source>
        <dbReference type="SAM" id="Phobius"/>
    </source>
</evidence>
<keyword evidence="1" id="KW-1133">Transmembrane helix</keyword>
<reference evidence="3" key="1">
    <citation type="journal article" date="2019" name="Int. J. Syst. Evol. Microbiol.">
        <title>The Global Catalogue of Microorganisms (GCM) 10K type strain sequencing project: providing services to taxonomists for standard genome sequencing and annotation.</title>
        <authorList>
            <consortium name="The Broad Institute Genomics Platform"/>
            <consortium name="The Broad Institute Genome Sequencing Center for Infectious Disease"/>
            <person name="Wu L."/>
            <person name="Ma J."/>
        </authorList>
    </citation>
    <scope>NUCLEOTIDE SEQUENCE [LARGE SCALE GENOMIC DNA]</scope>
    <source>
        <strain evidence="3">JCM 4816</strain>
    </source>
</reference>
<evidence type="ECO:0000313" key="2">
    <source>
        <dbReference type="EMBL" id="GAA3500979.1"/>
    </source>
</evidence>
<gene>
    <name evidence="2" type="ORF">GCM10019016_080860</name>
</gene>
<protein>
    <submittedName>
        <fullName evidence="2">Uncharacterized protein</fullName>
    </submittedName>
</protein>
<sequence>MRTFFLGLLLGGLSAGVTHHYTGHPQLAASVGIVAAVATWLGIATVIFCFGSE</sequence>
<dbReference type="EMBL" id="BAAAXF010000057">
    <property type="protein sequence ID" value="GAA3500979.1"/>
    <property type="molecule type" value="Genomic_DNA"/>
</dbReference>
<dbReference type="RefSeq" id="WP_158103108.1">
    <property type="nucleotide sequence ID" value="NZ_BAAAXF010000057.1"/>
</dbReference>